<keyword evidence="2" id="KW-1185">Reference proteome</keyword>
<protein>
    <submittedName>
        <fullName evidence="1">Cation transporter</fullName>
    </submittedName>
</protein>
<dbReference type="Proteomes" id="UP000287502">
    <property type="component" value="Chromosome"/>
</dbReference>
<dbReference type="EMBL" id="CP035108">
    <property type="protein sequence ID" value="QAR32905.1"/>
    <property type="molecule type" value="Genomic_DNA"/>
</dbReference>
<dbReference type="SUPFAM" id="SSF55008">
    <property type="entry name" value="HMA, heavy metal-associated domain"/>
    <property type="match status" value="1"/>
</dbReference>
<dbReference type="AlphaFoldDB" id="A0A3R6AXP8"/>
<sequence>MLEDLIAAKKYVTVAHHVEGRIRLKVDPSVVKDPVSKKLEQISSSLPGVLDTRVNIMARSVVIRYDPNIIDPTTFEKLITTKDTEACREILKRYEDTYMQS</sequence>
<organism evidence="1 2">
    <name type="scientific">Geovibrio thiophilus</name>
    <dbReference type="NCBI Taxonomy" id="139438"/>
    <lineage>
        <taxon>Bacteria</taxon>
        <taxon>Pseudomonadati</taxon>
        <taxon>Deferribacterota</taxon>
        <taxon>Deferribacteres</taxon>
        <taxon>Deferribacterales</taxon>
        <taxon>Geovibrionaceae</taxon>
        <taxon>Geovibrio</taxon>
    </lineage>
</organism>
<evidence type="ECO:0000313" key="1">
    <source>
        <dbReference type="EMBL" id="QAR32905.1"/>
    </source>
</evidence>
<dbReference type="RefSeq" id="WP_128466191.1">
    <property type="nucleotide sequence ID" value="NZ_CP035108.1"/>
</dbReference>
<dbReference type="Pfam" id="PF19991">
    <property type="entry name" value="HMA_2"/>
    <property type="match status" value="1"/>
</dbReference>
<proteinExistence type="predicted"/>
<dbReference type="GO" id="GO:0046872">
    <property type="term" value="F:metal ion binding"/>
    <property type="evidence" value="ECO:0007669"/>
    <property type="project" value="InterPro"/>
</dbReference>
<dbReference type="KEGG" id="gtl:EP073_05645"/>
<name>A0A3R6AXP8_9BACT</name>
<evidence type="ECO:0000313" key="2">
    <source>
        <dbReference type="Proteomes" id="UP000287502"/>
    </source>
</evidence>
<accession>A0A3R6AXP8</accession>
<dbReference type="Gene3D" id="3.30.70.100">
    <property type="match status" value="1"/>
</dbReference>
<gene>
    <name evidence="1" type="ORF">EP073_05645</name>
</gene>
<dbReference type="OrthoDB" id="9131875at2"/>
<dbReference type="InterPro" id="IPR036163">
    <property type="entry name" value="HMA_dom_sf"/>
</dbReference>
<reference evidence="1 2" key="1">
    <citation type="submission" date="2019-01" db="EMBL/GenBank/DDBJ databases">
        <title>Geovibrio thiophilus DSM 11263, complete genome.</title>
        <authorList>
            <person name="Spring S."/>
            <person name="Bunk B."/>
            <person name="Sproer C."/>
        </authorList>
    </citation>
    <scope>NUCLEOTIDE SEQUENCE [LARGE SCALE GENOMIC DNA]</scope>
    <source>
        <strain evidence="1 2">DSM 11263</strain>
    </source>
</reference>